<dbReference type="Proteomes" id="UP001595814">
    <property type="component" value="Unassembled WGS sequence"/>
</dbReference>
<gene>
    <name evidence="3" type="ORF">ACFOUT_10360</name>
</gene>
<dbReference type="EMBL" id="JBHSAW010000006">
    <property type="protein sequence ID" value="MFC4096275.1"/>
    <property type="molecule type" value="Genomic_DNA"/>
</dbReference>
<feature type="modified residue" description="4-aspartylphosphate" evidence="1">
    <location>
        <position position="63"/>
    </location>
</feature>
<comment type="caution">
    <text evidence="3">The sequence shown here is derived from an EMBL/GenBank/DDBJ whole genome shotgun (WGS) entry which is preliminary data.</text>
</comment>
<dbReference type="SMART" id="SM00448">
    <property type="entry name" value="REC"/>
    <property type="match status" value="1"/>
</dbReference>
<evidence type="ECO:0000313" key="3">
    <source>
        <dbReference type="EMBL" id="MFC4096275.1"/>
    </source>
</evidence>
<dbReference type="RefSeq" id="WP_192463358.1">
    <property type="nucleotide sequence ID" value="NZ_JACYFJ010000007.1"/>
</dbReference>
<evidence type="ECO:0000256" key="1">
    <source>
        <dbReference type="PROSITE-ProRule" id="PRU00169"/>
    </source>
</evidence>
<evidence type="ECO:0000259" key="2">
    <source>
        <dbReference type="PROSITE" id="PS50110"/>
    </source>
</evidence>
<dbReference type="PANTHER" id="PTHR44520:SF2">
    <property type="entry name" value="RESPONSE REGULATOR RCP1"/>
    <property type="match status" value="1"/>
</dbReference>
<dbReference type="PROSITE" id="PS50110">
    <property type="entry name" value="RESPONSE_REGULATORY"/>
    <property type="match status" value="1"/>
</dbReference>
<sequence>MKKIDSICIIDDDPITVFGMQKMLSLAVDCPQVESFVNGKTAIEEIKKNFKNTGKLPEVIFLDLNMPIMDGWQFLDEFVKIPTSEKIRVNIITSSIDRHDKEKWKLYQKKTHHVIDYNEKPLYKAEVARITKKA</sequence>
<dbReference type="InterPro" id="IPR011006">
    <property type="entry name" value="CheY-like_superfamily"/>
</dbReference>
<accession>A0ABV8JT62</accession>
<dbReference type="Pfam" id="PF00072">
    <property type="entry name" value="Response_reg"/>
    <property type="match status" value="1"/>
</dbReference>
<keyword evidence="4" id="KW-1185">Reference proteome</keyword>
<dbReference type="InterPro" id="IPR001789">
    <property type="entry name" value="Sig_transdc_resp-reg_receiver"/>
</dbReference>
<dbReference type="PANTHER" id="PTHR44520">
    <property type="entry name" value="RESPONSE REGULATOR RCP1-RELATED"/>
    <property type="match status" value="1"/>
</dbReference>
<keyword evidence="1" id="KW-0597">Phosphoprotein</keyword>
<dbReference type="SUPFAM" id="SSF52172">
    <property type="entry name" value="CheY-like"/>
    <property type="match status" value="1"/>
</dbReference>
<proteinExistence type="predicted"/>
<name>A0ABV8JT62_9FLAO</name>
<evidence type="ECO:0000313" key="4">
    <source>
        <dbReference type="Proteomes" id="UP001595814"/>
    </source>
</evidence>
<reference evidence="4" key="1">
    <citation type="journal article" date="2019" name="Int. J. Syst. Evol. Microbiol.">
        <title>The Global Catalogue of Microorganisms (GCM) 10K type strain sequencing project: providing services to taxonomists for standard genome sequencing and annotation.</title>
        <authorList>
            <consortium name="The Broad Institute Genomics Platform"/>
            <consortium name="The Broad Institute Genome Sequencing Center for Infectious Disease"/>
            <person name="Wu L."/>
            <person name="Ma J."/>
        </authorList>
    </citation>
    <scope>NUCLEOTIDE SEQUENCE [LARGE SCALE GENOMIC DNA]</scope>
    <source>
        <strain evidence="4">CECT 7477</strain>
    </source>
</reference>
<feature type="domain" description="Response regulatory" evidence="2">
    <location>
        <begin position="6"/>
        <end position="134"/>
    </location>
</feature>
<dbReference type="Gene3D" id="3.40.50.2300">
    <property type="match status" value="1"/>
</dbReference>
<dbReference type="InterPro" id="IPR052893">
    <property type="entry name" value="TCS_response_regulator"/>
</dbReference>
<protein>
    <submittedName>
        <fullName evidence="3">Two-component system response regulator</fullName>
    </submittedName>
</protein>
<organism evidence="3 4">
    <name type="scientific">Euzebyella saccharophila</name>
    <dbReference type="NCBI Taxonomy" id="679664"/>
    <lineage>
        <taxon>Bacteria</taxon>
        <taxon>Pseudomonadati</taxon>
        <taxon>Bacteroidota</taxon>
        <taxon>Flavobacteriia</taxon>
        <taxon>Flavobacteriales</taxon>
        <taxon>Flavobacteriaceae</taxon>
        <taxon>Euzebyella</taxon>
    </lineage>
</organism>